<evidence type="ECO:0000313" key="2">
    <source>
        <dbReference type="EMBL" id="AGB37905.1"/>
    </source>
</evidence>
<keyword evidence="1" id="KW-1133">Transmembrane helix</keyword>
<keyword evidence="3" id="KW-1185">Reference proteome</keyword>
<dbReference type="EMBL" id="CP003929">
    <property type="protein sequence ID" value="AGB37905.1"/>
    <property type="molecule type" value="Genomic_DNA"/>
</dbReference>
<dbReference type="HOGENOM" id="CLU_1275357_0_0_2"/>
<keyword evidence="1" id="KW-0812">Transmembrane</keyword>
<dbReference type="AlphaFoldDB" id="L0K037"/>
<dbReference type="GeneID" id="14403804"/>
<proteinExistence type="predicted"/>
<evidence type="ECO:0008006" key="4">
    <source>
        <dbReference type="Google" id="ProtNLM"/>
    </source>
</evidence>
<feature type="transmembrane region" description="Helical" evidence="1">
    <location>
        <begin position="147"/>
        <end position="166"/>
    </location>
</feature>
<dbReference type="OrthoDB" id="1378at2157"/>
<feature type="transmembrane region" description="Helical" evidence="1">
    <location>
        <begin position="100"/>
        <end position="126"/>
    </location>
</feature>
<feature type="transmembrane region" description="Helical" evidence="1">
    <location>
        <begin position="77"/>
        <end position="94"/>
    </location>
</feature>
<dbReference type="Proteomes" id="UP000010878">
    <property type="component" value="Chromosome"/>
</dbReference>
<evidence type="ECO:0000313" key="3">
    <source>
        <dbReference type="Proteomes" id="UP000010878"/>
    </source>
</evidence>
<dbReference type="eggNOG" id="arCOG09751">
    <property type="taxonomic scope" value="Archaea"/>
</dbReference>
<sequence length="212" mass="23631">MTVDPFNRGKHHAAVVGTSLAMAALLWALGYALPRIIAAVPWFLLFFVMVIGPLTKLRPSIRRQFSGNFPLNWRSELGIWFVIWSLVHVLVVFESMGWDVIGFVVGMSAWAFAALVGVLLAVILALTSNNAAYQYMGPKAWKWHQSHGTYVMFWLLTVHIYDQVFAPGTTVPEDPLHLLYAATVLVVVTLHVGAFLKVVAHYRTHGEYPGSI</sequence>
<feature type="transmembrane region" description="Helical" evidence="1">
    <location>
        <begin position="12"/>
        <end position="30"/>
    </location>
</feature>
<feature type="transmembrane region" description="Helical" evidence="1">
    <location>
        <begin position="178"/>
        <end position="199"/>
    </location>
</feature>
<dbReference type="KEGG" id="nou:Natoc_2120"/>
<evidence type="ECO:0000256" key="1">
    <source>
        <dbReference type="SAM" id="Phobius"/>
    </source>
</evidence>
<protein>
    <recommendedName>
        <fullName evidence="4">Ferric reductase</fullName>
    </recommendedName>
</protein>
<accession>L0K037</accession>
<organism evidence="2 3">
    <name type="scientific">Natronococcus occultus SP4</name>
    <dbReference type="NCBI Taxonomy" id="694430"/>
    <lineage>
        <taxon>Archaea</taxon>
        <taxon>Methanobacteriati</taxon>
        <taxon>Methanobacteriota</taxon>
        <taxon>Stenosarchaea group</taxon>
        <taxon>Halobacteria</taxon>
        <taxon>Halobacteriales</taxon>
        <taxon>Natrialbaceae</taxon>
        <taxon>Natronococcus</taxon>
    </lineage>
</organism>
<dbReference type="RefSeq" id="WP_015321349.1">
    <property type="nucleotide sequence ID" value="NC_019974.1"/>
</dbReference>
<reference evidence="2 3" key="1">
    <citation type="submission" date="2012-11" db="EMBL/GenBank/DDBJ databases">
        <title>FINISHED of Natronococcus occultus SP4, DSM 3396.</title>
        <authorList>
            <consortium name="DOE Joint Genome Institute"/>
            <person name="Eisen J."/>
            <person name="Huntemann M."/>
            <person name="Wei C.-L."/>
            <person name="Han J."/>
            <person name="Detter J.C."/>
            <person name="Han C."/>
            <person name="Tapia R."/>
            <person name="Chen A."/>
            <person name="Kyrpides N."/>
            <person name="Mavromatis K."/>
            <person name="Markowitz V."/>
            <person name="Szeto E."/>
            <person name="Ivanova N."/>
            <person name="Mikhailova N."/>
            <person name="Ovchinnikova G."/>
            <person name="Pagani I."/>
            <person name="Pati A."/>
            <person name="Goodwin L."/>
            <person name="Nordberg H.P."/>
            <person name="Cantor M.N."/>
            <person name="Hua S.X."/>
            <person name="Woyke T."/>
            <person name="Eisen J."/>
            <person name="Klenk H.-P."/>
            <person name="Klenk H.-P."/>
        </authorList>
    </citation>
    <scope>NUCLEOTIDE SEQUENCE [LARGE SCALE GENOMIC DNA]</scope>
    <source>
        <strain evidence="2 3">SP4</strain>
    </source>
</reference>
<keyword evidence="1" id="KW-0472">Membrane</keyword>
<feature type="transmembrane region" description="Helical" evidence="1">
    <location>
        <begin position="36"/>
        <end position="57"/>
    </location>
</feature>
<gene>
    <name evidence="2" type="ORF">Natoc_2120</name>
</gene>
<name>L0K037_9EURY</name>